<protein>
    <submittedName>
        <fullName evidence="2">Putative ribonuclease H-like domain-containing protein</fullName>
    </submittedName>
</protein>
<name>A0A6L2KDK0_TANCI</name>
<feature type="region of interest" description="Disordered" evidence="1">
    <location>
        <begin position="547"/>
        <end position="582"/>
    </location>
</feature>
<evidence type="ECO:0000313" key="2">
    <source>
        <dbReference type="EMBL" id="GEU46850.1"/>
    </source>
</evidence>
<organism evidence="2">
    <name type="scientific">Tanacetum cinerariifolium</name>
    <name type="common">Dalmatian daisy</name>
    <name type="synonym">Chrysanthemum cinerariifolium</name>
    <dbReference type="NCBI Taxonomy" id="118510"/>
    <lineage>
        <taxon>Eukaryota</taxon>
        <taxon>Viridiplantae</taxon>
        <taxon>Streptophyta</taxon>
        <taxon>Embryophyta</taxon>
        <taxon>Tracheophyta</taxon>
        <taxon>Spermatophyta</taxon>
        <taxon>Magnoliopsida</taxon>
        <taxon>eudicotyledons</taxon>
        <taxon>Gunneridae</taxon>
        <taxon>Pentapetalae</taxon>
        <taxon>asterids</taxon>
        <taxon>campanulids</taxon>
        <taxon>Asterales</taxon>
        <taxon>Asteraceae</taxon>
        <taxon>Asteroideae</taxon>
        <taxon>Anthemideae</taxon>
        <taxon>Anthemidinae</taxon>
        <taxon>Tanacetum</taxon>
    </lineage>
</organism>
<dbReference type="EMBL" id="BKCJ010002186">
    <property type="protein sequence ID" value="GEU46850.1"/>
    <property type="molecule type" value="Genomic_DNA"/>
</dbReference>
<evidence type="ECO:0000256" key="1">
    <source>
        <dbReference type="SAM" id="MobiDB-lite"/>
    </source>
</evidence>
<gene>
    <name evidence="2" type="ORF">Tci_018828</name>
</gene>
<proteinExistence type="predicted"/>
<accession>A0A6L2KDK0</accession>
<dbReference type="AlphaFoldDB" id="A0A6L2KDK0"/>
<comment type="caution">
    <text evidence="2">The sequence shown here is derived from an EMBL/GenBank/DDBJ whole genome shotgun (WGS) entry which is preliminary data.</text>
</comment>
<sequence>MSLILYCYYDFIDGVDNSNYAVRQVDIAAEVTEEITLSVDGVVQIISPSTAEQRLVKKNKLKAKETLLMALPDKHQLEFNIHRDAKTLMEAIEKRNKSDLEEQSLDDLFDNLKIYKAEVKGSSTSRQNTQNIDFVSLNNSDSTNESVNAVPSVSAISSKATVSTLPNLVAMIGAFRLKKNLLIMHLWHMPHLAHQVLQDLINRDNALVELRKKFEKAKKEKDDLKLTLEKFWTSSKNLSKLLKSQVIDKTGLCYDSQVFNSQVFDCEELHSHEFDNSVPKSLKNDRLVPTTVLQSTIKSPRPVKHVVNKAHSPIRRPINHIPITKNSNFYKKVTTVKVNKVNVVQGSKGNAKKASANWLQKPKYFEETNGGYVAFGGNPKGGKITGKCKIKTGNLDFDDVYFVKELKFNLFSISQMCDKKNKVLFVDIECVVLSSDYKMPHENHVLRRVPRENNIYNVDLKSVVPSRDLTCLFAKATLDEVLVTKHHNKTPYELLLGRTPSIGKVRKETVSAQKYVLLPLWSTGSQDPQNTNADIDDGAFDVKENENNVHVSPSGSGKADNKKHDEKAKRDDKGKNPVDSPIGVRDLRAEFEAFSSNSTNRVNVVSTPVTVAGPNLNNNTNSFNIASPFDTAVSPPFGIARKFSIVDPSKYPDDPNMTELEDIVYSDDKEDVGAEANLSNLETNIPVNPILTTRVYKDHPVNQIISDLNLAP</sequence>
<feature type="compositionally biased region" description="Basic and acidic residues" evidence="1">
    <location>
        <begin position="559"/>
        <end position="576"/>
    </location>
</feature>
<reference evidence="2" key="1">
    <citation type="journal article" date="2019" name="Sci. Rep.">
        <title>Draft genome of Tanacetum cinerariifolium, the natural source of mosquito coil.</title>
        <authorList>
            <person name="Yamashiro T."/>
            <person name="Shiraishi A."/>
            <person name="Satake H."/>
            <person name="Nakayama K."/>
        </authorList>
    </citation>
    <scope>NUCLEOTIDE SEQUENCE</scope>
</reference>